<feature type="transmembrane region" description="Helical" evidence="1">
    <location>
        <begin position="218"/>
        <end position="240"/>
    </location>
</feature>
<keyword evidence="1" id="KW-1133">Transmembrane helix</keyword>
<gene>
    <name evidence="3" type="ORF">H9742_00505</name>
</gene>
<protein>
    <submittedName>
        <fullName evidence="3">Acyltransferase</fullName>
    </submittedName>
</protein>
<evidence type="ECO:0000313" key="4">
    <source>
        <dbReference type="Proteomes" id="UP000824265"/>
    </source>
</evidence>
<sequence length="351" mass="40350">MSTFFKTTAAVPKNADFHENRYHSIQTLRGMAAIFVILEHIRFLNCGAFGVDIFFCISGFMIMLATHRDTRFFLRKRLIRILPLYYIMTLFTWTVLVLFPGMFEQTTPQPVFLIKSLLFIPFDIGGGVLQPLMRIGWTVNCEMFFYLLFFISFHISHRFRGLICGGFLGALTAFNYLLPVSFAPLSFYGNPIMLEFLLGILCYYAARGIYRLHSRGRLPGFLAPLCALAALLLFCVLLFTKENINILGFRRVFLWGIPGFMLVLCFFVFGLKWKMPAWSVKLGDMSYSIYLIHYYPVMFLDRMVFDFSVCSPYALAGAAVSVLICLLCSFVSWLLVEKRLTGFLKKIFLSC</sequence>
<dbReference type="InterPro" id="IPR050879">
    <property type="entry name" value="Acyltransferase_3"/>
</dbReference>
<name>A0A9D1R4L7_9FIRM</name>
<feature type="transmembrane region" description="Helical" evidence="1">
    <location>
        <begin position="84"/>
        <end position="103"/>
    </location>
</feature>
<dbReference type="Proteomes" id="UP000824265">
    <property type="component" value="Unassembled WGS sequence"/>
</dbReference>
<dbReference type="GO" id="GO:0016747">
    <property type="term" value="F:acyltransferase activity, transferring groups other than amino-acyl groups"/>
    <property type="evidence" value="ECO:0007669"/>
    <property type="project" value="InterPro"/>
</dbReference>
<dbReference type="Pfam" id="PF01757">
    <property type="entry name" value="Acyl_transf_3"/>
    <property type="match status" value="1"/>
</dbReference>
<accession>A0A9D1R4L7</accession>
<feature type="transmembrane region" description="Helical" evidence="1">
    <location>
        <begin position="188"/>
        <end position="206"/>
    </location>
</feature>
<reference evidence="3" key="2">
    <citation type="submission" date="2021-04" db="EMBL/GenBank/DDBJ databases">
        <authorList>
            <person name="Gilroy R."/>
        </authorList>
    </citation>
    <scope>NUCLEOTIDE SEQUENCE</scope>
    <source>
        <strain evidence="3">CHK195-6426</strain>
    </source>
</reference>
<dbReference type="EMBL" id="DXGH01000003">
    <property type="protein sequence ID" value="HIW80002.1"/>
    <property type="molecule type" value="Genomic_DNA"/>
</dbReference>
<evidence type="ECO:0000256" key="1">
    <source>
        <dbReference type="SAM" id="Phobius"/>
    </source>
</evidence>
<evidence type="ECO:0000259" key="2">
    <source>
        <dbReference type="Pfam" id="PF01757"/>
    </source>
</evidence>
<dbReference type="PANTHER" id="PTHR23028">
    <property type="entry name" value="ACETYLTRANSFERASE"/>
    <property type="match status" value="1"/>
</dbReference>
<keyword evidence="3" id="KW-0808">Transferase</keyword>
<keyword evidence="3" id="KW-0012">Acyltransferase</keyword>
<dbReference type="AlphaFoldDB" id="A0A9D1R4L7"/>
<feature type="transmembrane region" description="Helical" evidence="1">
    <location>
        <begin position="41"/>
        <end position="64"/>
    </location>
</feature>
<feature type="domain" description="Acyltransferase 3" evidence="2">
    <location>
        <begin position="23"/>
        <end position="329"/>
    </location>
</feature>
<feature type="transmembrane region" description="Helical" evidence="1">
    <location>
        <begin position="315"/>
        <end position="336"/>
    </location>
</feature>
<comment type="caution">
    <text evidence="3">The sequence shown here is derived from an EMBL/GenBank/DDBJ whole genome shotgun (WGS) entry which is preliminary data.</text>
</comment>
<evidence type="ECO:0000313" key="3">
    <source>
        <dbReference type="EMBL" id="HIW80002.1"/>
    </source>
</evidence>
<feature type="transmembrane region" description="Helical" evidence="1">
    <location>
        <begin position="135"/>
        <end position="155"/>
    </location>
</feature>
<dbReference type="PANTHER" id="PTHR23028:SF131">
    <property type="entry name" value="BLR2367 PROTEIN"/>
    <property type="match status" value="1"/>
</dbReference>
<keyword evidence="1" id="KW-0812">Transmembrane</keyword>
<feature type="transmembrane region" description="Helical" evidence="1">
    <location>
        <begin position="162"/>
        <end position="182"/>
    </location>
</feature>
<dbReference type="InterPro" id="IPR002656">
    <property type="entry name" value="Acyl_transf_3_dom"/>
</dbReference>
<feature type="transmembrane region" description="Helical" evidence="1">
    <location>
        <begin position="252"/>
        <end position="271"/>
    </location>
</feature>
<dbReference type="GO" id="GO:0016020">
    <property type="term" value="C:membrane"/>
    <property type="evidence" value="ECO:0007669"/>
    <property type="project" value="TreeGrafter"/>
</dbReference>
<proteinExistence type="predicted"/>
<dbReference type="GO" id="GO:0000271">
    <property type="term" value="P:polysaccharide biosynthetic process"/>
    <property type="evidence" value="ECO:0007669"/>
    <property type="project" value="TreeGrafter"/>
</dbReference>
<organism evidence="3 4">
    <name type="scientific">Candidatus Acetatifactor stercoripullorum</name>
    <dbReference type="NCBI Taxonomy" id="2838414"/>
    <lineage>
        <taxon>Bacteria</taxon>
        <taxon>Bacillati</taxon>
        <taxon>Bacillota</taxon>
        <taxon>Clostridia</taxon>
        <taxon>Lachnospirales</taxon>
        <taxon>Lachnospiraceae</taxon>
        <taxon>Acetatifactor</taxon>
    </lineage>
</organism>
<keyword evidence="1" id="KW-0472">Membrane</keyword>
<feature type="transmembrane region" description="Helical" evidence="1">
    <location>
        <begin position="278"/>
        <end position="295"/>
    </location>
</feature>
<reference evidence="3" key="1">
    <citation type="journal article" date="2021" name="PeerJ">
        <title>Extensive microbial diversity within the chicken gut microbiome revealed by metagenomics and culture.</title>
        <authorList>
            <person name="Gilroy R."/>
            <person name="Ravi A."/>
            <person name="Getino M."/>
            <person name="Pursley I."/>
            <person name="Horton D.L."/>
            <person name="Alikhan N.F."/>
            <person name="Baker D."/>
            <person name="Gharbi K."/>
            <person name="Hall N."/>
            <person name="Watson M."/>
            <person name="Adriaenssens E.M."/>
            <person name="Foster-Nyarko E."/>
            <person name="Jarju S."/>
            <person name="Secka A."/>
            <person name="Antonio M."/>
            <person name="Oren A."/>
            <person name="Chaudhuri R.R."/>
            <person name="La Ragione R."/>
            <person name="Hildebrand F."/>
            <person name="Pallen M.J."/>
        </authorList>
    </citation>
    <scope>NUCLEOTIDE SEQUENCE</scope>
    <source>
        <strain evidence="3">CHK195-6426</strain>
    </source>
</reference>